<comment type="catalytic activity">
    <reaction evidence="9">
        <text>O-phospho-L-threonine + H(+) = (R)-1-aminopropan-2-yl phosphate + CO2</text>
        <dbReference type="Rhea" id="RHEA:11492"/>
        <dbReference type="ChEBI" id="CHEBI:15378"/>
        <dbReference type="ChEBI" id="CHEBI:16526"/>
        <dbReference type="ChEBI" id="CHEBI:58563"/>
        <dbReference type="ChEBI" id="CHEBI:58675"/>
        <dbReference type="EC" id="4.1.1.81"/>
    </reaction>
</comment>
<accession>E3DP11</accession>
<evidence type="ECO:0000313" key="12">
    <source>
        <dbReference type="Proteomes" id="UP000006866"/>
    </source>
</evidence>
<evidence type="ECO:0000256" key="7">
    <source>
        <dbReference type="ARBA" id="ARBA00023239"/>
    </source>
</evidence>
<dbReference type="Gene3D" id="3.40.640.10">
    <property type="entry name" value="Type I PLP-dependent aspartate aminotransferase-like (Major domain)"/>
    <property type="match status" value="1"/>
</dbReference>
<dbReference type="NCBIfam" id="TIGR01140">
    <property type="entry name" value="L_thr_O3P_dcar"/>
    <property type="match status" value="1"/>
</dbReference>
<dbReference type="eggNOG" id="COG0079">
    <property type="taxonomic scope" value="Bacteria"/>
</dbReference>
<evidence type="ECO:0000313" key="11">
    <source>
        <dbReference type="EMBL" id="ADO77644.1"/>
    </source>
</evidence>
<dbReference type="GO" id="GO:0009236">
    <property type="term" value="P:cobalamin biosynthetic process"/>
    <property type="evidence" value="ECO:0007669"/>
    <property type="project" value="UniProtKB-UniPathway"/>
</dbReference>
<name>E3DP11_HALPG</name>
<evidence type="ECO:0000259" key="10">
    <source>
        <dbReference type="Pfam" id="PF00155"/>
    </source>
</evidence>
<keyword evidence="11" id="KW-0032">Aminotransferase</keyword>
<dbReference type="InterPro" id="IPR004839">
    <property type="entry name" value="Aminotransferase_I/II_large"/>
</dbReference>
<evidence type="ECO:0000256" key="1">
    <source>
        <dbReference type="ARBA" id="ARBA00001933"/>
    </source>
</evidence>
<dbReference type="UniPathway" id="UPA00148"/>
<dbReference type="InterPro" id="IPR005860">
    <property type="entry name" value="CobD"/>
</dbReference>
<dbReference type="GO" id="GO:0048472">
    <property type="term" value="F:threonine-phosphate decarboxylase activity"/>
    <property type="evidence" value="ECO:0007669"/>
    <property type="project" value="UniProtKB-EC"/>
</dbReference>
<comment type="function">
    <text evidence="2">Decarboxylates L-threonine-O-3-phosphate to yield (R)-1-amino-2-propanol O-2-phosphate, the precursor for the linkage between the nucleotide loop and the corrin ring in cobalamin.</text>
</comment>
<dbReference type="OrthoDB" id="9813612at2"/>
<dbReference type="PROSITE" id="PS00105">
    <property type="entry name" value="AA_TRANSFER_CLASS_1"/>
    <property type="match status" value="1"/>
</dbReference>
<evidence type="ECO:0000256" key="9">
    <source>
        <dbReference type="ARBA" id="ARBA00048531"/>
    </source>
</evidence>
<dbReference type="KEGG" id="hpk:Hprae_1517"/>
<dbReference type="Gene3D" id="3.90.1150.10">
    <property type="entry name" value="Aspartate Aminotransferase, domain 1"/>
    <property type="match status" value="1"/>
</dbReference>
<dbReference type="InterPro" id="IPR004838">
    <property type="entry name" value="NHTrfase_class1_PyrdxlP-BS"/>
</dbReference>
<evidence type="ECO:0000256" key="6">
    <source>
        <dbReference type="ARBA" id="ARBA00022898"/>
    </source>
</evidence>
<evidence type="ECO:0000256" key="2">
    <source>
        <dbReference type="ARBA" id="ARBA00003444"/>
    </source>
</evidence>
<dbReference type="GO" id="GO:0030170">
    <property type="term" value="F:pyridoxal phosphate binding"/>
    <property type="evidence" value="ECO:0007669"/>
    <property type="project" value="InterPro"/>
</dbReference>
<dbReference type="HOGENOM" id="CLU_017584_3_2_9"/>
<dbReference type="PATRIC" id="fig|572479.3.peg.1537"/>
<dbReference type="InterPro" id="IPR015422">
    <property type="entry name" value="PyrdxlP-dep_Trfase_small"/>
</dbReference>
<comment type="cofactor">
    <cofactor evidence="1">
        <name>pyridoxal 5'-phosphate</name>
        <dbReference type="ChEBI" id="CHEBI:597326"/>
    </cofactor>
</comment>
<dbReference type="PANTHER" id="PTHR42885:SF1">
    <property type="entry name" value="THREONINE-PHOSPHATE DECARBOXYLASE"/>
    <property type="match status" value="1"/>
</dbReference>
<keyword evidence="7" id="KW-0456">Lyase</keyword>
<dbReference type="PANTHER" id="PTHR42885">
    <property type="entry name" value="HISTIDINOL-PHOSPHATE AMINOTRANSFERASE-RELATED"/>
    <property type="match status" value="1"/>
</dbReference>
<keyword evidence="5" id="KW-0169">Cobalamin biosynthesis</keyword>
<dbReference type="STRING" id="572479.Hprae_1517"/>
<reference evidence="12" key="1">
    <citation type="submission" date="2010-10" db="EMBL/GenBank/DDBJ databases">
        <title>The complete genome of Halanaerobium praevalens DSM 2228.</title>
        <authorList>
            <consortium name="US DOE Joint Genome Institute (JGI-PGF)"/>
            <person name="Lucas S."/>
            <person name="Copeland A."/>
            <person name="Lapidus A."/>
            <person name="Glavina del Rio T."/>
            <person name="Dalin E."/>
            <person name="Tice H."/>
            <person name="Bruce D."/>
            <person name="Goodwin L."/>
            <person name="Pitluck S."/>
            <person name="Kyrpides N."/>
            <person name="Mavromatis K."/>
            <person name="Ivanova N."/>
            <person name="Ovchinnikova G."/>
            <person name="Chertkov O."/>
            <person name="Detter J.C."/>
            <person name="Han C."/>
            <person name="Larimer F."/>
            <person name="Land M."/>
            <person name="Hauser L."/>
            <person name="Markowitz V."/>
            <person name="Cheng J.-F."/>
            <person name="Hugenholtz P."/>
            <person name="Woyke T."/>
            <person name="Wu D."/>
            <person name="Tindall B."/>
            <person name="Pomrenke H.G."/>
            <person name="Brambilla E."/>
            <person name="Klenk H.-P."/>
            <person name="Eisen J.A."/>
        </authorList>
    </citation>
    <scope>NUCLEOTIDE SEQUENCE [LARGE SCALE GENOMIC DNA]</scope>
    <source>
        <strain evidence="12">ATCC 33744 / DSM 2228 / GSL</strain>
    </source>
</reference>
<evidence type="ECO:0000256" key="4">
    <source>
        <dbReference type="ARBA" id="ARBA00012285"/>
    </source>
</evidence>
<dbReference type="InterPro" id="IPR015424">
    <property type="entry name" value="PyrdxlP-dep_Trfase"/>
</dbReference>
<dbReference type="SUPFAM" id="SSF53383">
    <property type="entry name" value="PLP-dependent transferases"/>
    <property type="match status" value="1"/>
</dbReference>
<dbReference type="EC" id="4.1.1.81" evidence="4"/>
<dbReference type="RefSeq" id="WP_014553667.1">
    <property type="nucleotide sequence ID" value="NC_017455.1"/>
</dbReference>
<dbReference type="InterPro" id="IPR015421">
    <property type="entry name" value="PyrdxlP-dep_Trfase_major"/>
</dbReference>
<sequence length="366" mass="41654">MEDLHQHGGKLLEIAAQNNLKTEAIIDFSANINFLGPPAAITEAIANNLKQIKNYPEINSKGLKKLIAQKHQLEPEEVVVANGAAEMIYQLAKVLNPNKVMVMAPTFSEYELAAKSVGAQIEYFHLKAESDFKLDLKELEASLNKELDLLFLCNPNNPTAQLIKAAKLENLIKKAAQKEITVVIDEAFIDFLAQPKIYSVVNFLAKYDNLIVLKSMTKLFAIPALRLGYALTNRELGHKLENNRDPWSVNYFAQLAGEIIFKENKEIEKYIKKSKQKIARERKYLYQKLQQIKDLKVYQPTTNYIFIDLSASKYQAAKLRQKLAKSALLIRNCDSYHGLNENYIRVAVKSRKENNILLAKLNKLFN</sequence>
<keyword evidence="11" id="KW-0808">Transferase</keyword>
<evidence type="ECO:0000256" key="5">
    <source>
        <dbReference type="ARBA" id="ARBA00022573"/>
    </source>
</evidence>
<keyword evidence="12" id="KW-1185">Reference proteome</keyword>
<evidence type="ECO:0000256" key="3">
    <source>
        <dbReference type="ARBA" id="ARBA00004953"/>
    </source>
</evidence>
<evidence type="ECO:0000256" key="8">
    <source>
        <dbReference type="ARBA" id="ARBA00029996"/>
    </source>
</evidence>
<keyword evidence="6" id="KW-0663">Pyridoxal phosphate</keyword>
<dbReference type="EMBL" id="CP002175">
    <property type="protein sequence ID" value="ADO77644.1"/>
    <property type="molecule type" value="Genomic_DNA"/>
</dbReference>
<dbReference type="Proteomes" id="UP000006866">
    <property type="component" value="Chromosome"/>
</dbReference>
<gene>
    <name evidence="11" type="ordered locus">Hprae_1517</name>
</gene>
<dbReference type="GO" id="GO:0008483">
    <property type="term" value="F:transaminase activity"/>
    <property type="evidence" value="ECO:0007669"/>
    <property type="project" value="UniProtKB-KW"/>
</dbReference>
<organism evidence="11 12">
    <name type="scientific">Halanaerobium praevalens (strain ATCC 33744 / DSM 2228 / GSL)</name>
    <dbReference type="NCBI Taxonomy" id="572479"/>
    <lineage>
        <taxon>Bacteria</taxon>
        <taxon>Bacillati</taxon>
        <taxon>Bacillota</taxon>
        <taxon>Clostridia</taxon>
        <taxon>Halanaerobiales</taxon>
        <taxon>Halanaerobiaceae</taxon>
        <taxon>Halanaerobium</taxon>
    </lineage>
</organism>
<dbReference type="Pfam" id="PF00155">
    <property type="entry name" value="Aminotran_1_2"/>
    <property type="match status" value="1"/>
</dbReference>
<proteinExistence type="predicted"/>
<dbReference type="CDD" id="cd00609">
    <property type="entry name" value="AAT_like"/>
    <property type="match status" value="1"/>
</dbReference>
<comment type="pathway">
    <text evidence="3">Cofactor biosynthesis; adenosylcobalamin biosynthesis.</text>
</comment>
<feature type="domain" description="Aminotransferase class I/classII large" evidence="10">
    <location>
        <begin position="25"/>
        <end position="360"/>
    </location>
</feature>
<reference evidence="11 12" key="2">
    <citation type="journal article" date="2011" name="Stand. Genomic Sci.">
        <title>Complete genome sequence of the extremely halophilic Halanaerobium praevalens type strain (GSL).</title>
        <authorList>
            <person name="Ivanova N."/>
            <person name="Sikorski J."/>
            <person name="Chertkov O."/>
            <person name="Nolan M."/>
            <person name="Lucas S."/>
            <person name="Hammon N."/>
            <person name="Deshpande S."/>
            <person name="Cheng J.F."/>
            <person name="Tapia R."/>
            <person name="Han C."/>
            <person name="Goodwin L."/>
            <person name="Pitluck S."/>
            <person name="Huntemann M."/>
            <person name="Liolios K."/>
            <person name="Pagani I."/>
            <person name="Mavromatis K."/>
            <person name="Ovchinikova G."/>
            <person name="Pati A."/>
            <person name="Chen A."/>
            <person name="Palaniappan K."/>
            <person name="Land M."/>
            <person name="Hauser L."/>
            <person name="Brambilla E.M."/>
            <person name="Kannan K.P."/>
            <person name="Rohde M."/>
            <person name="Tindall B.J."/>
            <person name="Goker M."/>
            <person name="Detter J.C."/>
            <person name="Woyke T."/>
            <person name="Bristow J."/>
            <person name="Eisen J.A."/>
            <person name="Markowitz V."/>
            <person name="Hugenholtz P."/>
            <person name="Kyrpides N.C."/>
            <person name="Klenk H.P."/>
            <person name="Lapidus A."/>
        </authorList>
    </citation>
    <scope>NUCLEOTIDE SEQUENCE [LARGE SCALE GENOMIC DNA]</scope>
    <source>
        <strain evidence="12">ATCC 33744 / DSM 2228 / GSL</strain>
    </source>
</reference>
<protein>
    <recommendedName>
        <fullName evidence="4">threonine-phosphate decarboxylase</fullName>
        <ecNumber evidence="4">4.1.1.81</ecNumber>
    </recommendedName>
    <alternativeName>
        <fullName evidence="8">L-threonine-O-3-phosphate decarboxylase</fullName>
    </alternativeName>
</protein>
<dbReference type="AlphaFoldDB" id="E3DP11"/>